<comment type="caution">
    <text evidence="2">The sequence shown here is derived from an EMBL/GenBank/DDBJ whole genome shotgun (WGS) entry which is preliminary data.</text>
</comment>
<dbReference type="PANTHER" id="PTHR16897">
    <property type="entry name" value="OS10G0105400 PROTEIN"/>
    <property type="match status" value="1"/>
</dbReference>
<sequence>MIAENNSGQKSEAYCSLSTYDVTVPGGRFLEEFMSTSNPDELRAYVTVYEDSEVTQALVGVGYGKDIYGDQTVAWNDVDLDDHDINDNLGDDPFNRKVLTEMFTGPVTGRLIGPKAAKNTIKYSPGDCARACADLPLSKCMSFNYDFGTAECELMEAIEGHHYTKSRSGLFEHYERLGIGKSKRFIYENMNLLHNKVHYFNFRIVNVLGYESILTSEGVLVDITTPETGLLVIKKIKNKLPQCLWSGNTVIS</sequence>
<dbReference type="AlphaFoldDB" id="A0A8S3S2F2"/>
<dbReference type="Gene3D" id="3.50.4.10">
    <property type="entry name" value="Hepatocyte Growth Factor"/>
    <property type="match status" value="1"/>
</dbReference>
<evidence type="ECO:0000313" key="3">
    <source>
        <dbReference type="Proteomes" id="UP000683360"/>
    </source>
</evidence>
<accession>A0A8S3S2F2</accession>
<dbReference type="PANTHER" id="PTHR16897:SF2">
    <property type="entry name" value="OS03G0226600 PROTEIN"/>
    <property type="match status" value="1"/>
</dbReference>
<dbReference type="Pfam" id="PF00024">
    <property type="entry name" value="PAN_1"/>
    <property type="match status" value="1"/>
</dbReference>
<reference evidence="2" key="1">
    <citation type="submission" date="2021-03" db="EMBL/GenBank/DDBJ databases">
        <authorList>
            <person name="Bekaert M."/>
        </authorList>
    </citation>
    <scope>NUCLEOTIDE SEQUENCE</scope>
</reference>
<protein>
    <recommendedName>
        <fullName evidence="1">Apple domain-containing protein</fullName>
    </recommendedName>
</protein>
<feature type="domain" description="Apple" evidence="1">
    <location>
        <begin position="116"/>
        <end position="161"/>
    </location>
</feature>
<organism evidence="2 3">
    <name type="scientific">Mytilus edulis</name>
    <name type="common">Blue mussel</name>
    <dbReference type="NCBI Taxonomy" id="6550"/>
    <lineage>
        <taxon>Eukaryota</taxon>
        <taxon>Metazoa</taxon>
        <taxon>Spiralia</taxon>
        <taxon>Lophotrochozoa</taxon>
        <taxon>Mollusca</taxon>
        <taxon>Bivalvia</taxon>
        <taxon>Autobranchia</taxon>
        <taxon>Pteriomorphia</taxon>
        <taxon>Mytilida</taxon>
        <taxon>Mytiloidea</taxon>
        <taxon>Mytilidae</taxon>
        <taxon>Mytilinae</taxon>
        <taxon>Mytilus</taxon>
    </lineage>
</organism>
<dbReference type="SUPFAM" id="SSF57414">
    <property type="entry name" value="Hairpin loop containing domain-like"/>
    <property type="match status" value="1"/>
</dbReference>
<evidence type="ECO:0000259" key="1">
    <source>
        <dbReference type="Pfam" id="PF00024"/>
    </source>
</evidence>
<proteinExistence type="predicted"/>
<dbReference type="EMBL" id="CAJPWZ010001440">
    <property type="protein sequence ID" value="CAG2215309.1"/>
    <property type="molecule type" value="Genomic_DNA"/>
</dbReference>
<gene>
    <name evidence="2" type="ORF">MEDL_29097</name>
</gene>
<keyword evidence="3" id="KW-1185">Reference proteome</keyword>
<evidence type="ECO:0000313" key="2">
    <source>
        <dbReference type="EMBL" id="CAG2215309.1"/>
    </source>
</evidence>
<dbReference type="Proteomes" id="UP000683360">
    <property type="component" value="Unassembled WGS sequence"/>
</dbReference>
<name>A0A8S3S2F2_MYTED</name>
<dbReference type="OrthoDB" id="6132224at2759"/>
<dbReference type="InterPro" id="IPR003609">
    <property type="entry name" value="Pan_app"/>
</dbReference>